<evidence type="ECO:0000313" key="1">
    <source>
        <dbReference type="EMBL" id="ETN84010.1"/>
    </source>
</evidence>
<keyword evidence="2" id="KW-1185">Reference proteome</keyword>
<dbReference type="KEGG" id="nai:NECAME_07106"/>
<dbReference type="GO" id="GO:0003779">
    <property type="term" value="F:actin binding"/>
    <property type="evidence" value="ECO:0007669"/>
    <property type="project" value="InterPro"/>
</dbReference>
<dbReference type="Pfam" id="PF01213">
    <property type="entry name" value="CAP_N-CM"/>
    <property type="match status" value="1"/>
</dbReference>
<reference evidence="2" key="1">
    <citation type="journal article" date="2014" name="Nat. Genet.">
        <title>Genome of the human hookworm Necator americanus.</title>
        <authorList>
            <person name="Tang Y.T."/>
            <person name="Gao X."/>
            <person name="Rosa B.A."/>
            <person name="Abubucker S."/>
            <person name="Hallsworth-Pepin K."/>
            <person name="Martin J."/>
            <person name="Tyagi R."/>
            <person name="Heizer E."/>
            <person name="Zhang X."/>
            <person name="Bhonagiri-Palsikar V."/>
            <person name="Minx P."/>
            <person name="Warren W.C."/>
            <person name="Wang Q."/>
            <person name="Zhan B."/>
            <person name="Hotez P.J."/>
            <person name="Sternberg P.W."/>
            <person name="Dougall A."/>
            <person name="Gaze S.T."/>
            <person name="Mulvenna J."/>
            <person name="Sotillo J."/>
            <person name="Ranganathan S."/>
            <person name="Rabelo E.M."/>
            <person name="Wilson R.K."/>
            <person name="Felgner P.L."/>
            <person name="Bethony J."/>
            <person name="Hawdon J.M."/>
            <person name="Gasser R.B."/>
            <person name="Loukas A."/>
            <person name="Mitreva M."/>
        </authorList>
    </citation>
    <scope>NUCLEOTIDE SEQUENCE [LARGE SCALE GENOMIC DNA]</scope>
</reference>
<name>W2TPK0_NECAM</name>
<protein>
    <submittedName>
        <fullName evidence="1">Uncharacterized protein</fullName>
    </submittedName>
</protein>
<dbReference type="AlphaFoldDB" id="W2TPK0"/>
<dbReference type="GO" id="GO:0007010">
    <property type="term" value="P:cytoskeleton organization"/>
    <property type="evidence" value="ECO:0007669"/>
    <property type="project" value="InterPro"/>
</dbReference>
<evidence type="ECO:0000313" key="2">
    <source>
        <dbReference type="Proteomes" id="UP000053676"/>
    </source>
</evidence>
<dbReference type="EMBL" id="KI658046">
    <property type="protein sequence ID" value="ETN84010.1"/>
    <property type="molecule type" value="Genomic_DNA"/>
</dbReference>
<proteinExistence type="predicted"/>
<organism evidence="1 2">
    <name type="scientific">Necator americanus</name>
    <name type="common">Human hookworm</name>
    <dbReference type="NCBI Taxonomy" id="51031"/>
    <lineage>
        <taxon>Eukaryota</taxon>
        <taxon>Metazoa</taxon>
        <taxon>Ecdysozoa</taxon>
        <taxon>Nematoda</taxon>
        <taxon>Chromadorea</taxon>
        <taxon>Rhabditida</taxon>
        <taxon>Rhabditina</taxon>
        <taxon>Rhabditomorpha</taxon>
        <taxon>Strongyloidea</taxon>
        <taxon>Ancylostomatidae</taxon>
        <taxon>Bunostominae</taxon>
        <taxon>Necator</taxon>
    </lineage>
</organism>
<accession>W2TPK0</accession>
<dbReference type="InterPro" id="IPR013992">
    <property type="entry name" value="Adenylate_cyclase-assoc_CAP_N"/>
</dbReference>
<dbReference type="OrthoDB" id="1601at2759"/>
<sequence>MRCVHKLYHNRTIDYSVNLKIGQLNFIETTNNNDIRAEEVDDEEKGSCMSYGIWGRGMDQLDKLVSRLETVTAKLENLGSTKPQLAPKPVHLGGNG</sequence>
<dbReference type="Proteomes" id="UP000053676">
    <property type="component" value="Unassembled WGS sequence"/>
</dbReference>
<gene>
    <name evidence="1" type="ORF">NECAME_07106</name>
</gene>